<evidence type="ECO:0000313" key="8">
    <source>
        <dbReference type="Proteomes" id="UP001222087"/>
    </source>
</evidence>
<accession>A0ABY8ARH8</accession>
<reference evidence="7 8" key="1">
    <citation type="submission" date="2023-02" db="EMBL/GenBank/DDBJ databases">
        <title>Genome Sequence of L. cardiaca H63T.</title>
        <authorList>
            <person name="Lopez A.E."/>
            <person name="Cianciotto N.P."/>
        </authorList>
    </citation>
    <scope>NUCLEOTIDE SEQUENCE [LARGE SCALE GENOMIC DNA]</scope>
    <source>
        <strain evidence="7 8">H63</strain>
    </source>
</reference>
<evidence type="ECO:0000256" key="3">
    <source>
        <dbReference type="ARBA" id="ARBA00022692"/>
    </source>
</evidence>
<name>A0ABY8ARH8_9GAMM</name>
<protein>
    <submittedName>
        <fullName evidence="7">YqaE/Pmp3 family membrane protein</fullName>
    </submittedName>
</protein>
<dbReference type="InterPro" id="IPR000612">
    <property type="entry name" value="PMP3"/>
</dbReference>
<evidence type="ECO:0000256" key="1">
    <source>
        <dbReference type="ARBA" id="ARBA00004370"/>
    </source>
</evidence>
<gene>
    <name evidence="7" type="ORF">PXX05_00440</name>
</gene>
<keyword evidence="8" id="KW-1185">Reference proteome</keyword>
<evidence type="ECO:0000313" key="7">
    <source>
        <dbReference type="EMBL" id="WED43278.1"/>
    </source>
</evidence>
<evidence type="ECO:0000256" key="5">
    <source>
        <dbReference type="ARBA" id="ARBA00023136"/>
    </source>
</evidence>
<keyword evidence="5 6" id="KW-0472">Membrane</keyword>
<evidence type="ECO:0000256" key="2">
    <source>
        <dbReference type="ARBA" id="ARBA00009530"/>
    </source>
</evidence>
<dbReference type="Proteomes" id="UP001222087">
    <property type="component" value="Chromosome"/>
</dbReference>
<feature type="transmembrane region" description="Helical" evidence="6">
    <location>
        <begin position="28"/>
        <end position="47"/>
    </location>
</feature>
<organism evidence="7 8">
    <name type="scientific">Legionella cardiaca</name>
    <dbReference type="NCBI Taxonomy" id="1071983"/>
    <lineage>
        <taxon>Bacteria</taxon>
        <taxon>Pseudomonadati</taxon>
        <taxon>Pseudomonadota</taxon>
        <taxon>Gammaproteobacteria</taxon>
        <taxon>Legionellales</taxon>
        <taxon>Legionellaceae</taxon>
        <taxon>Legionella</taxon>
    </lineage>
</organism>
<sequence>MRLFLAIFLPFFVFFTIGRPIAGIVCLILQITLIGWIPAALWAVYSLSQYNTDKKIREHKRR</sequence>
<dbReference type="EMBL" id="CP119078">
    <property type="protein sequence ID" value="WED43278.1"/>
    <property type="molecule type" value="Genomic_DNA"/>
</dbReference>
<comment type="subcellular location">
    <subcellularLocation>
        <location evidence="1">Membrane</location>
    </subcellularLocation>
</comment>
<comment type="similarity">
    <text evidence="2">Belongs to the UPF0057 (PMP3) family.</text>
</comment>
<evidence type="ECO:0000256" key="6">
    <source>
        <dbReference type="SAM" id="Phobius"/>
    </source>
</evidence>
<keyword evidence="4 6" id="KW-1133">Transmembrane helix</keyword>
<keyword evidence="3 6" id="KW-0812">Transmembrane</keyword>
<evidence type="ECO:0000256" key="4">
    <source>
        <dbReference type="ARBA" id="ARBA00022989"/>
    </source>
</evidence>
<proteinExistence type="inferred from homology"/>
<dbReference type="Pfam" id="PF01679">
    <property type="entry name" value="Pmp3"/>
    <property type="match status" value="1"/>
</dbReference>
<dbReference type="RefSeq" id="WP_275089091.1">
    <property type="nucleotide sequence ID" value="NZ_CP119078.1"/>
</dbReference>